<feature type="chain" id="PRO_5046353338" evidence="8">
    <location>
        <begin position="26"/>
        <end position="820"/>
    </location>
</feature>
<comment type="caution">
    <text evidence="11">The sequence shown here is derived from an EMBL/GenBank/DDBJ whole genome shotgun (WGS) entry which is preliminary data.</text>
</comment>
<comment type="subcellular location">
    <subcellularLocation>
        <location evidence="1">Cell membrane</location>
        <topology evidence="1">Multi-pass membrane protein</topology>
    </subcellularLocation>
</comment>
<feature type="transmembrane region" description="Helical" evidence="7">
    <location>
        <begin position="499"/>
        <end position="523"/>
    </location>
</feature>
<keyword evidence="8" id="KW-0732">Signal</keyword>
<sequence length="820" mass="89930">MHRPLGLLACVLCLAVLLGVPSAQAQKAPALLDEKERGPGAIAMAEIPVRADDDERFAEEVIERSRIVASSRNLLPRLEAIERSVDEKAKLSRSADLKTLPVMRLESLERHWKFDARQFDRWQQDMRQAGAPYSQDAAELARRRADWEATKKAAATGGMATALSDRIDAVTRQLDLAERALSPPLEKLIQLGRRANALESRIEGGQKAVAIAIDYIDSRLVRLDAPVLWDLKDQPGPPEGALDSVRTGLEIETRFLKEYSAANLGNQRALNVLQLLLLPLLLWLSFRSRRTVPVVAQSEASARVLRRPLSSWLLLSMMGVMVFEPDAPLLLQQFAMLVALVPVLRLLPPHGFRLLGPWPYVATILYVLERLGFLFLANNVLYRSYYLGLAVVSLFLVLWLLWRARHMDYSGLAGRFGKAVHVVAMVSVVLLAVSAVSNIVGNVSLAEMLLSGVIDSGYMGLVLYAGVTVISALLQLLVSQRSVARFRLTRTHAAPILQGVYRLLAFGAVIAWVVFTMTRFRVFRPAYAVAESALTHEFGFGEISITLGHVLVFFISLYIAALAARTVRVLLQDELLPKMALPRGVGNSIASLSYYALLLLGLLVALSAAGFKVSQLTIVFGALGVGIGFGLQNVVNNFVSGLILMFERPIQPGDVIDITGTSGRVREIGMRATTIKTFDGADVIVPNGTLLSEKVTNWTLLDMNRRLDVDFGVAYGSDPDRVVELLTHVASETPQVAKEPAPAVLFTGLGASSLNFSIRAWTHDYDNWVKVRSTLLTRVHAALVEAGIEIPYPQQDLHLRSVSKQARSMLAPPAEGSAED</sequence>
<evidence type="ECO:0000259" key="9">
    <source>
        <dbReference type="Pfam" id="PF00924"/>
    </source>
</evidence>
<feature type="transmembrane region" description="Helical" evidence="7">
    <location>
        <begin position="592"/>
        <end position="611"/>
    </location>
</feature>
<dbReference type="InterPro" id="IPR010920">
    <property type="entry name" value="LSM_dom_sf"/>
</dbReference>
<organism evidence="11 12">
    <name type="scientific">Lysobacter niastensis</name>
    <dbReference type="NCBI Taxonomy" id="380629"/>
    <lineage>
        <taxon>Bacteria</taxon>
        <taxon>Pseudomonadati</taxon>
        <taxon>Pseudomonadota</taxon>
        <taxon>Gammaproteobacteria</taxon>
        <taxon>Lysobacterales</taxon>
        <taxon>Lysobacteraceae</taxon>
        <taxon>Lysobacter</taxon>
    </lineage>
</organism>
<gene>
    <name evidence="11" type="ORF">J2X06_000521</name>
</gene>
<dbReference type="PANTHER" id="PTHR30347">
    <property type="entry name" value="POTASSIUM CHANNEL RELATED"/>
    <property type="match status" value="1"/>
</dbReference>
<dbReference type="Proteomes" id="UP001251524">
    <property type="component" value="Unassembled WGS sequence"/>
</dbReference>
<feature type="transmembrane region" description="Helical" evidence="7">
    <location>
        <begin position="384"/>
        <end position="402"/>
    </location>
</feature>
<protein>
    <submittedName>
        <fullName evidence="11">Small-conductance mechanosensitive channel</fullName>
    </submittedName>
</protein>
<evidence type="ECO:0000256" key="1">
    <source>
        <dbReference type="ARBA" id="ARBA00004651"/>
    </source>
</evidence>
<feature type="transmembrane region" description="Helical" evidence="7">
    <location>
        <begin position="543"/>
        <end position="571"/>
    </location>
</feature>
<dbReference type="PANTHER" id="PTHR30347:SF1">
    <property type="entry name" value="MECHANOSENSITIVE CHANNEL MSCK"/>
    <property type="match status" value="1"/>
</dbReference>
<keyword evidence="3" id="KW-1003">Cell membrane</keyword>
<dbReference type="EMBL" id="JAVDVY010000001">
    <property type="protein sequence ID" value="MDR7133337.1"/>
    <property type="molecule type" value="Genomic_DNA"/>
</dbReference>
<feature type="transmembrane region" description="Helical" evidence="7">
    <location>
        <begin position="617"/>
        <end position="639"/>
    </location>
</feature>
<evidence type="ECO:0000256" key="6">
    <source>
        <dbReference type="ARBA" id="ARBA00023136"/>
    </source>
</evidence>
<evidence type="ECO:0000256" key="7">
    <source>
        <dbReference type="SAM" id="Phobius"/>
    </source>
</evidence>
<feature type="domain" description="Mechanosensitive ion channel MscS C-terminal" evidence="10">
    <location>
        <begin position="708"/>
        <end position="790"/>
    </location>
</feature>
<evidence type="ECO:0000256" key="5">
    <source>
        <dbReference type="ARBA" id="ARBA00022989"/>
    </source>
</evidence>
<evidence type="ECO:0000313" key="12">
    <source>
        <dbReference type="Proteomes" id="UP001251524"/>
    </source>
</evidence>
<evidence type="ECO:0000313" key="11">
    <source>
        <dbReference type="EMBL" id="MDR7133337.1"/>
    </source>
</evidence>
<keyword evidence="5 7" id="KW-1133">Transmembrane helix</keyword>
<dbReference type="InterPro" id="IPR049278">
    <property type="entry name" value="MS_channel_C"/>
</dbReference>
<dbReference type="InterPro" id="IPR011014">
    <property type="entry name" value="MscS_channel_TM-2"/>
</dbReference>
<keyword evidence="4 7" id="KW-0812">Transmembrane</keyword>
<dbReference type="Gene3D" id="1.10.287.1260">
    <property type="match status" value="1"/>
</dbReference>
<dbReference type="SUPFAM" id="SSF82861">
    <property type="entry name" value="Mechanosensitive channel protein MscS (YggB), transmembrane region"/>
    <property type="match status" value="1"/>
</dbReference>
<dbReference type="Gene3D" id="2.30.30.60">
    <property type="match status" value="1"/>
</dbReference>
<feature type="signal peptide" evidence="8">
    <location>
        <begin position="1"/>
        <end position="25"/>
    </location>
</feature>
<dbReference type="RefSeq" id="WP_310057893.1">
    <property type="nucleotide sequence ID" value="NZ_JAVDVY010000001.1"/>
</dbReference>
<dbReference type="Pfam" id="PF00924">
    <property type="entry name" value="MS_channel_2nd"/>
    <property type="match status" value="1"/>
</dbReference>
<keyword evidence="6 7" id="KW-0472">Membrane</keyword>
<feature type="domain" description="Mechanosensitive ion channel MscS" evidence="9">
    <location>
        <begin position="633"/>
        <end position="699"/>
    </location>
</feature>
<feature type="transmembrane region" description="Helical" evidence="7">
    <location>
        <begin position="422"/>
        <end position="445"/>
    </location>
</feature>
<evidence type="ECO:0000256" key="2">
    <source>
        <dbReference type="ARBA" id="ARBA00008017"/>
    </source>
</evidence>
<comment type="similarity">
    <text evidence="2">Belongs to the MscS (TC 1.A.23) family.</text>
</comment>
<proteinExistence type="inferred from homology"/>
<accession>A0ABU1W794</accession>
<evidence type="ECO:0000256" key="8">
    <source>
        <dbReference type="SAM" id="SignalP"/>
    </source>
</evidence>
<keyword evidence="12" id="KW-1185">Reference proteome</keyword>
<feature type="transmembrane region" description="Helical" evidence="7">
    <location>
        <begin position="457"/>
        <end position="478"/>
    </location>
</feature>
<dbReference type="Pfam" id="PF21082">
    <property type="entry name" value="MS_channel_3rd"/>
    <property type="match status" value="1"/>
</dbReference>
<reference evidence="11 12" key="1">
    <citation type="submission" date="2023-07" db="EMBL/GenBank/DDBJ databases">
        <title>Sorghum-associated microbial communities from plants grown in Nebraska, USA.</title>
        <authorList>
            <person name="Schachtman D."/>
        </authorList>
    </citation>
    <scope>NUCLEOTIDE SEQUENCE [LARGE SCALE GENOMIC DNA]</scope>
    <source>
        <strain evidence="11 12">BE198</strain>
    </source>
</reference>
<dbReference type="SUPFAM" id="SSF50182">
    <property type="entry name" value="Sm-like ribonucleoproteins"/>
    <property type="match status" value="1"/>
</dbReference>
<dbReference type="InterPro" id="IPR006685">
    <property type="entry name" value="MscS_channel_2nd"/>
</dbReference>
<dbReference type="InterPro" id="IPR011066">
    <property type="entry name" value="MscS_channel_C_sf"/>
</dbReference>
<dbReference type="SUPFAM" id="SSF82689">
    <property type="entry name" value="Mechanosensitive channel protein MscS (YggB), C-terminal domain"/>
    <property type="match status" value="1"/>
</dbReference>
<dbReference type="InterPro" id="IPR052702">
    <property type="entry name" value="MscS-like_channel"/>
</dbReference>
<evidence type="ECO:0000256" key="4">
    <source>
        <dbReference type="ARBA" id="ARBA00022692"/>
    </source>
</evidence>
<evidence type="ECO:0000256" key="3">
    <source>
        <dbReference type="ARBA" id="ARBA00022475"/>
    </source>
</evidence>
<dbReference type="Gene3D" id="3.30.70.100">
    <property type="match status" value="1"/>
</dbReference>
<name>A0ABU1W794_9GAMM</name>
<evidence type="ECO:0000259" key="10">
    <source>
        <dbReference type="Pfam" id="PF21082"/>
    </source>
</evidence>
<dbReference type="InterPro" id="IPR023408">
    <property type="entry name" value="MscS_beta-dom_sf"/>
</dbReference>